<reference evidence="2 3" key="1">
    <citation type="submission" date="2020-07" db="EMBL/GenBank/DDBJ databases">
        <title>Sequencing the genomes of 1000 actinobacteria strains.</title>
        <authorList>
            <person name="Klenk H.-P."/>
        </authorList>
    </citation>
    <scope>NUCLEOTIDE SEQUENCE [LARGE SCALE GENOMIC DNA]</scope>
    <source>
        <strain evidence="2 3">DSM 29531</strain>
    </source>
</reference>
<dbReference type="Proteomes" id="UP000571817">
    <property type="component" value="Unassembled WGS sequence"/>
</dbReference>
<comment type="caution">
    <text evidence="2">The sequence shown here is derived from an EMBL/GenBank/DDBJ whole genome shotgun (WGS) entry which is preliminary data.</text>
</comment>
<organism evidence="2 3">
    <name type="scientific">Allobranchiibius huperziae</name>
    <dbReference type="NCBI Taxonomy" id="1874116"/>
    <lineage>
        <taxon>Bacteria</taxon>
        <taxon>Bacillati</taxon>
        <taxon>Actinomycetota</taxon>
        <taxon>Actinomycetes</taxon>
        <taxon>Micrococcales</taxon>
        <taxon>Dermacoccaceae</taxon>
        <taxon>Allobranchiibius</taxon>
    </lineage>
</organism>
<accession>A0A853DFV0</accession>
<dbReference type="RefSeq" id="WP_179482537.1">
    <property type="nucleotide sequence ID" value="NZ_JACCFW010000001.1"/>
</dbReference>
<sequence>MTDPSDVGTTPEHEQDAPAGTTEADDKSAQTASAGATAADAESASDDPEATNG</sequence>
<evidence type="ECO:0000313" key="3">
    <source>
        <dbReference type="Proteomes" id="UP000571817"/>
    </source>
</evidence>
<evidence type="ECO:0000313" key="2">
    <source>
        <dbReference type="EMBL" id="NYJ75678.1"/>
    </source>
</evidence>
<gene>
    <name evidence="2" type="ORF">HNR15_002641</name>
</gene>
<protein>
    <submittedName>
        <fullName evidence="2">Uncharacterized protein</fullName>
    </submittedName>
</protein>
<keyword evidence="3" id="KW-1185">Reference proteome</keyword>
<name>A0A853DFV0_9MICO</name>
<proteinExistence type="predicted"/>
<feature type="region of interest" description="Disordered" evidence="1">
    <location>
        <begin position="1"/>
        <end position="53"/>
    </location>
</feature>
<dbReference type="EMBL" id="JACCFW010000001">
    <property type="protein sequence ID" value="NYJ75678.1"/>
    <property type="molecule type" value="Genomic_DNA"/>
</dbReference>
<evidence type="ECO:0000256" key="1">
    <source>
        <dbReference type="SAM" id="MobiDB-lite"/>
    </source>
</evidence>
<feature type="compositionally biased region" description="Low complexity" evidence="1">
    <location>
        <begin position="29"/>
        <end position="42"/>
    </location>
</feature>
<dbReference type="AlphaFoldDB" id="A0A853DFV0"/>
<feature type="compositionally biased region" description="Acidic residues" evidence="1">
    <location>
        <begin position="43"/>
        <end position="53"/>
    </location>
</feature>